<dbReference type="Proteomes" id="UP001430953">
    <property type="component" value="Unassembled WGS sequence"/>
</dbReference>
<evidence type="ECO:0000256" key="1">
    <source>
        <dbReference type="SAM" id="MobiDB-lite"/>
    </source>
</evidence>
<feature type="compositionally biased region" description="Basic and acidic residues" evidence="1">
    <location>
        <begin position="120"/>
        <end position="130"/>
    </location>
</feature>
<sequence length="590" mass="66970">MDRYLINQYEGSETMEAYPHVSSPEMFDSDTESDINNKNVATLVNDSVVAAIPPQGPTQAELIAKSDSYRLVKINKYLSGVPPPPRHTTCQSDCSDFLQHIYENRQLFYNGYPLSNEKLEVSESTKSKEEEATETNDENISYQSTKNIPSNLTNALDNTCNSVIDDARDTKLSTDYSNNSNVQRSVSKKTENVVNANSAKDTIKVSSIVDNSDVPRKQSPLLYYTINEEEVKTLAWPQAYFHKFHGIHYNRSRTVEEFENLTVKLCERYIGAETQSTCNIWLSKQLPGSARKRSLLTKRGNGQSPEKRLMHLARRRRTFCSANLQGLGLTDKRQLMIPIKKLTNKKGKSPRGKSLRGKSPRGKSPRGKSPRSSAKKKVVRRLVLDESNTCKSKLETSKRALFQSPPSDHPGPSKLLSTNNTETQKIKRVLFSTPQKNESEDVKQTSSREESRKRKCEEELQGPRLKWPKSLSFDCTHELKNTSKIMWDRHSSSSVLSKNETSFNQEKNELSNTHKKKLLWAVAEALRSKGIGMNHPKFKQYAANLARTVKKFMPDLGNKNIPRKPGSTSDRMLKLAKHHVLFLIDTRPMD</sequence>
<keyword evidence="3" id="KW-1185">Reference proteome</keyword>
<name>A0AAW2EC65_9HYME</name>
<feature type="compositionally biased region" description="Basic and acidic residues" evidence="1">
    <location>
        <begin position="437"/>
        <end position="458"/>
    </location>
</feature>
<evidence type="ECO:0000313" key="3">
    <source>
        <dbReference type="Proteomes" id="UP001430953"/>
    </source>
</evidence>
<evidence type="ECO:0000313" key="2">
    <source>
        <dbReference type="EMBL" id="KAL0101263.1"/>
    </source>
</evidence>
<reference evidence="2 3" key="1">
    <citation type="submission" date="2023-03" db="EMBL/GenBank/DDBJ databases">
        <title>High recombination rates correlate with genetic variation in Cardiocondyla obscurior ants.</title>
        <authorList>
            <person name="Errbii M."/>
        </authorList>
    </citation>
    <scope>NUCLEOTIDE SEQUENCE [LARGE SCALE GENOMIC DNA]</scope>
    <source>
        <strain evidence="2">Alpha-2009</strain>
        <tissue evidence="2">Whole body</tissue>
    </source>
</reference>
<dbReference type="EMBL" id="JADYXP020000024">
    <property type="protein sequence ID" value="KAL0101263.1"/>
    <property type="molecule type" value="Genomic_DNA"/>
</dbReference>
<proteinExistence type="predicted"/>
<protein>
    <submittedName>
        <fullName evidence="2">Uncharacterized protein</fullName>
    </submittedName>
</protein>
<feature type="region of interest" description="Disordered" evidence="1">
    <location>
        <begin position="120"/>
        <end position="146"/>
    </location>
</feature>
<accession>A0AAW2EC65</accession>
<feature type="compositionally biased region" description="Basic residues" evidence="1">
    <location>
        <begin position="342"/>
        <end position="380"/>
    </location>
</feature>
<feature type="region of interest" description="Disordered" evidence="1">
    <location>
        <begin position="338"/>
        <end position="461"/>
    </location>
</feature>
<comment type="caution">
    <text evidence="2">The sequence shown here is derived from an EMBL/GenBank/DDBJ whole genome shotgun (WGS) entry which is preliminary data.</text>
</comment>
<organism evidence="2 3">
    <name type="scientific">Cardiocondyla obscurior</name>
    <dbReference type="NCBI Taxonomy" id="286306"/>
    <lineage>
        <taxon>Eukaryota</taxon>
        <taxon>Metazoa</taxon>
        <taxon>Ecdysozoa</taxon>
        <taxon>Arthropoda</taxon>
        <taxon>Hexapoda</taxon>
        <taxon>Insecta</taxon>
        <taxon>Pterygota</taxon>
        <taxon>Neoptera</taxon>
        <taxon>Endopterygota</taxon>
        <taxon>Hymenoptera</taxon>
        <taxon>Apocrita</taxon>
        <taxon>Aculeata</taxon>
        <taxon>Formicoidea</taxon>
        <taxon>Formicidae</taxon>
        <taxon>Myrmicinae</taxon>
        <taxon>Cardiocondyla</taxon>
    </lineage>
</organism>
<gene>
    <name evidence="2" type="ORF">PUN28_018808</name>
</gene>
<dbReference type="AlphaFoldDB" id="A0AAW2EC65"/>